<dbReference type="PANTHER" id="PTHR33204">
    <property type="entry name" value="TRANSCRIPTIONAL REGULATOR, MARR FAMILY"/>
    <property type="match status" value="1"/>
</dbReference>
<dbReference type="Gene3D" id="3.30.1050.10">
    <property type="entry name" value="SCP2 sterol-binding domain"/>
    <property type="match status" value="1"/>
</dbReference>
<evidence type="ECO:0000256" key="2">
    <source>
        <dbReference type="ARBA" id="ARBA00023125"/>
    </source>
</evidence>
<gene>
    <name evidence="5" type="ORF">DFR68_11693</name>
</gene>
<protein>
    <submittedName>
        <fullName evidence="5">HxlR family transcriptional regulator</fullName>
    </submittedName>
</protein>
<dbReference type="EMBL" id="QQAZ01000016">
    <property type="protein sequence ID" value="RDI44703.1"/>
    <property type="molecule type" value="Genomic_DNA"/>
</dbReference>
<dbReference type="InterPro" id="IPR002577">
    <property type="entry name" value="HTH_HxlR"/>
</dbReference>
<dbReference type="InterPro" id="IPR036390">
    <property type="entry name" value="WH_DNA-bd_sf"/>
</dbReference>
<accession>A0A370GRY6</accession>
<dbReference type="Pfam" id="PF01638">
    <property type="entry name" value="HxlR"/>
    <property type="match status" value="1"/>
</dbReference>
<evidence type="ECO:0000256" key="3">
    <source>
        <dbReference type="ARBA" id="ARBA00023163"/>
    </source>
</evidence>
<dbReference type="PANTHER" id="PTHR33204:SF18">
    <property type="entry name" value="TRANSCRIPTIONAL REGULATORY PROTEIN"/>
    <property type="match status" value="1"/>
</dbReference>
<dbReference type="InterPro" id="IPR003033">
    <property type="entry name" value="SCP2_sterol-bd_dom"/>
</dbReference>
<sequence length="219" mass="23979">MPRSYRQYCGLSRSLDLIGERWTMLIVRELMSGPKRFSDLAEALDGIGASLLAARLKQLTTDGLITRRTLPAPAASQVYDLTPAGHELSVALVPLALWGLRHRLDEPRQPDERYRAEWTLAFLAALIDRSAVADLRASIQFRLDDSHAALSIDHGVVSVRPGDIDNPDVVITTDLRGLADLAAHRSPDPAAVFERVTVEGDAGIALRLFELLARRGVGV</sequence>
<dbReference type="SUPFAM" id="SSF55718">
    <property type="entry name" value="SCP-like"/>
    <property type="match status" value="1"/>
</dbReference>
<keyword evidence="2" id="KW-0238">DNA-binding</keyword>
<dbReference type="OrthoDB" id="9792527at2"/>
<feature type="domain" description="HTH hxlR-type" evidence="4">
    <location>
        <begin position="9"/>
        <end position="107"/>
    </location>
</feature>
<dbReference type="InterPro" id="IPR011991">
    <property type="entry name" value="ArsR-like_HTH"/>
</dbReference>
<dbReference type="RefSeq" id="WP_068028674.1">
    <property type="nucleotide sequence ID" value="NZ_QQAZ01000016.1"/>
</dbReference>
<dbReference type="AlphaFoldDB" id="A0A370GRY6"/>
<dbReference type="Proteomes" id="UP000255355">
    <property type="component" value="Unassembled WGS sequence"/>
</dbReference>
<dbReference type="InterPro" id="IPR036388">
    <property type="entry name" value="WH-like_DNA-bd_sf"/>
</dbReference>
<reference evidence="5 6" key="1">
    <citation type="submission" date="2018-07" db="EMBL/GenBank/DDBJ databases">
        <title>Genomic Encyclopedia of Type Strains, Phase IV (KMG-IV): sequencing the most valuable type-strain genomes for metagenomic binning, comparative biology and taxonomic classification.</title>
        <authorList>
            <person name="Goeker M."/>
        </authorList>
    </citation>
    <scope>NUCLEOTIDE SEQUENCE [LARGE SCALE GENOMIC DNA]</scope>
    <source>
        <strain evidence="5 6">DSM 44952</strain>
    </source>
</reference>
<evidence type="ECO:0000313" key="6">
    <source>
        <dbReference type="Proteomes" id="UP000255355"/>
    </source>
</evidence>
<dbReference type="InterPro" id="IPR036527">
    <property type="entry name" value="SCP2_sterol-bd_dom_sf"/>
</dbReference>
<dbReference type="SUPFAM" id="SSF46785">
    <property type="entry name" value="Winged helix' DNA-binding domain"/>
    <property type="match status" value="1"/>
</dbReference>
<keyword evidence="6" id="KW-1185">Reference proteome</keyword>
<dbReference type="PROSITE" id="PS51118">
    <property type="entry name" value="HTH_HXLR"/>
    <property type="match status" value="1"/>
</dbReference>
<dbReference type="STRING" id="1210089.GCA_001613165_06528"/>
<keyword evidence="1" id="KW-0805">Transcription regulation</keyword>
<organism evidence="5 6">
    <name type="scientific">Nocardia mexicana</name>
    <dbReference type="NCBI Taxonomy" id="279262"/>
    <lineage>
        <taxon>Bacteria</taxon>
        <taxon>Bacillati</taxon>
        <taxon>Actinomycetota</taxon>
        <taxon>Actinomycetes</taxon>
        <taxon>Mycobacteriales</taxon>
        <taxon>Nocardiaceae</taxon>
        <taxon>Nocardia</taxon>
    </lineage>
</organism>
<dbReference type="Pfam" id="PF02036">
    <property type="entry name" value="SCP2"/>
    <property type="match status" value="1"/>
</dbReference>
<evidence type="ECO:0000259" key="4">
    <source>
        <dbReference type="PROSITE" id="PS51118"/>
    </source>
</evidence>
<evidence type="ECO:0000256" key="1">
    <source>
        <dbReference type="ARBA" id="ARBA00023015"/>
    </source>
</evidence>
<dbReference type="GO" id="GO:0003677">
    <property type="term" value="F:DNA binding"/>
    <property type="evidence" value="ECO:0007669"/>
    <property type="project" value="UniProtKB-KW"/>
</dbReference>
<dbReference type="CDD" id="cd00090">
    <property type="entry name" value="HTH_ARSR"/>
    <property type="match status" value="1"/>
</dbReference>
<dbReference type="Gene3D" id="1.10.10.10">
    <property type="entry name" value="Winged helix-like DNA-binding domain superfamily/Winged helix DNA-binding domain"/>
    <property type="match status" value="1"/>
</dbReference>
<evidence type="ECO:0000313" key="5">
    <source>
        <dbReference type="EMBL" id="RDI44703.1"/>
    </source>
</evidence>
<proteinExistence type="predicted"/>
<keyword evidence="3" id="KW-0804">Transcription</keyword>
<comment type="caution">
    <text evidence="5">The sequence shown here is derived from an EMBL/GenBank/DDBJ whole genome shotgun (WGS) entry which is preliminary data.</text>
</comment>
<name>A0A370GRY6_9NOCA</name>